<gene>
    <name evidence="1" type="ORF">OFLC_LOCUS12768</name>
</gene>
<evidence type="ECO:0000313" key="1">
    <source>
        <dbReference type="EMBL" id="VDP12112.1"/>
    </source>
</evidence>
<evidence type="ECO:0000313" key="3">
    <source>
        <dbReference type="WBParaSite" id="OFLC_0001276901-mRNA-1"/>
    </source>
</evidence>
<name>A0A183HZ56_9BILA</name>
<sequence>MPVWEEGTIFSKQLNVSSLSFAVQLSHDGIVAFRIVRQVPKYIPQRSKTLPCDVRSTSASPFIHSPYSHLID</sequence>
<reference evidence="3" key="1">
    <citation type="submission" date="2016-06" db="UniProtKB">
        <authorList>
            <consortium name="WormBaseParasite"/>
        </authorList>
    </citation>
    <scope>IDENTIFICATION</scope>
</reference>
<organism evidence="3">
    <name type="scientific">Onchocerca flexuosa</name>
    <dbReference type="NCBI Taxonomy" id="387005"/>
    <lineage>
        <taxon>Eukaryota</taxon>
        <taxon>Metazoa</taxon>
        <taxon>Ecdysozoa</taxon>
        <taxon>Nematoda</taxon>
        <taxon>Chromadorea</taxon>
        <taxon>Rhabditida</taxon>
        <taxon>Spirurina</taxon>
        <taxon>Spiruromorpha</taxon>
        <taxon>Filarioidea</taxon>
        <taxon>Onchocercidae</taxon>
        <taxon>Onchocerca</taxon>
    </lineage>
</organism>
<dbReference type="EMBL" id="UZAJ01039927">
    <property type="protein sequence ID" value="VDP12112.1"/>
    <property type="molecule type" value="Genomic_DNA"/>
</dbReference>
<dbReference type="Proteomes" id="UP000267606">
    <property type="component" value="Unassembled WGS sequence"/>
</dbReference>
<dbReference type="AlphaFoldDB" id="A0A183HZ56"/>
<dbReference type="WBParaSite" id="OFLC_0001276901-mRNA-1">
    <property type="protein sequence ID" value="OFLC_0001276901-mRNA-1"/>
    <property type="gene ID" value="OFLC_0001276901"/>
</dbReference>
<reference evidence="1 2" key="2">
    <citation type="submission" date="2018-11" db="EMBL/GenBank/DDBJ databases">
        <authorList>
            <consortium name="Pathogen Informatics"/>
        </authorList>
    </citation>
    <scope>NUCLEOTIDE SEQUENCE [LARGE SCALE GENOMIC DNA]</scope>
</reference>
<keyword evidence="2" id="KW-1185">Reference proteome</keyword>
<evidence type="ECO:0000313" key="2">
    <source>
        <dbReference type="Proteomes" id="UP000267606"/>
    </source>
</evidence>
<proteinExistence type="predicted"/>
<protein>
    <submittedName>
        <fullName evidence="3">Ovule protein</fullName>
    </submittedName>
</protein>
<accession>A0A183HZ56</accession>